<dbReference type="EMBL" id="CP009889">
    <property type="protein sequence ID" value="AIY67517.1"/>
    <property type="molecule type" value="Genomic_DNA"/>
</dbReference>
<dbReference type="InterPro" id="IPR003594">
    <property type="entry name" value="HATPase_dom"/>
</dbReference>
<dbReference type="OrthoDB" id="9806130at2"/>
<dbReference type="GO" id="GO:0000155">
    <property type="term" value="F:phosphorelay sensor kinase activity"/>
    <property type="evidence" value="ECO:0007669"/>
    <property type="project" value="InterPro"/>
</dbReference>
<dbReference type="Pfam" id="PF02518">
    <property type="entry name" value="HATPase_c"/>
    <property type="match status" value="1"/>
</dbReference>
<accession>A0A0A7ENE8</accession>
<dbReference type="InterPro" id="IPR004358">
    <property type="entry name" value="Sig_transdc_His_kin-like_C"/>
</dbReference>
<dbReference type="KEGG" id="pseo:OM33_21100"/>
<evidence type="ECO:0000313" key="6">
    <source>
        <dbReference type="Proteomes" id="UP000030341"/>
    </source>
</evidence>
<evidence type="ECO:0000256" key="1">
    <source>
        <dbReference type="ARBA" id="ARBA00000085"/>
    </source>
</evidence>
<evidence type="ECO:0000313" key="5">
    <source>
        <dbReference type="EMBL" id="AIY67517.1"/>
    </source>
</evidence>
<evidence type="ECO:0000256" key="3">
    <source>
        <dbReference type="ARBA" id="ARBA00022553"/>
    </source>
</evidence>
<dbReference type="PROSITE" id="PS50109">
    <property type="entry name" value="HIS_KIN"/>
    <property type="match status" value="1"/>
</dbReference>
<dbReference type="Gene3D" id="3.30.565.10">
    <property type="entry name" value="Histidine kinase-like ATPase, C-terminal domain"/>
    <property type="match status" value="1"/>
</dbReference>
<dbReference type="eggNOG" id="COG5000">
    <property type="taxonomic scope" value="Bacteria"/>
</dbReference>
<dbReference type="CDD" id="cd00082">
    <property type="entry name" value="HisKA"/>
    <property type="match status" value="1"/>
</dbReference>
<evidence type="ECO:0000256" key="2">
    <source>
        <dbReference type="ARBA" id="ARBA00012438"/>
    </source>
</evidence>
<dbReference type="SMART" id="SM00388">
    <property type="entry name" value="HisKA"/>
    <property type="match status" value="1"/>
</dbReference>
<dbReference type="InterPro" id="IPR036890">
    <property type="entry name" value="HATPase_C_sf"/>
</dbReference>
<dbReference type="RefSeq" id="WP_040136578.1">
    <property type="nucleotide sequence ID" value="NZ_CP009889.1"/>
</dbReference>
<keyword evidence="3" id="KW-0597">Phosphoprotein</keyword>
<organism evidence="5 6">
    <name type="scientific">Pseudoalteromonas piratica</name>
    <dbReference type="NCBI Taxonomy" id="1348114"/>
    <lineage>
        <taxon>Bacteria</taxon>
        <taxon>Pseudomonadati</taxon>
        <taxon>Pseudomonadota</taxon>
        <taxon>Gammaproteobacteria</taxon>
        <taxon>Alteromonadales</taxon>
        <taxon>Pseudoalteromonadaceae</taxon>
        <taxon>Pseudoalteromonas</taxon>
    </lineage>
</organism>
<dbReference type="EC" id="2.7.13.3" evidence="2"/>
<keyword evidence="6" id="KW-1185">Reference proteome</keyword>
<name>A0A0A7ENE8_9GAMM</name>
<comment type="catalytic activity">
    <reaction evidence="1">
        <text>ATP + protein L-histidine = ADP + protein N-phospho-L-histidine.</text>
        <dbReference type="EC" id="2.7.13.3"/>
    </reaction>
</comment>
<dbReference type="Proteomes" id="UP000030341">
    <property type="component" value="Chromosome 2"/>
</dbReference>
<dbReference type="PANTHER" id="PTHR43065:SF51">
    <property type="entry name" value="HISTIDINE KINASE"/>
    <property type="match status" value="1"/>
</dbReference>
<dbReference type="AlphaFoldDB" id="A0A0A7ENE8"/>
<dbReference type="InterPro" id="IPR036097">
    <property type="entry name" value="HisK_dim/P_sf"/>
</dbReference>
<sequence>MESNTKNTSSFEQQLNLRFASLLALQLLSLGLFCAVSSWSFVQNLTIALPIMVIAIWQSKITIGKVRSILNVLVNSFEHINSSSFNTSPHLPYKKGVLHSLNIEYDKLQSQLRHANFSRQKDAYIMYQLLEQLDTPIFLFDHRKLLVNANPKSKLFLGNDWRLFKGDSLEHLGFSLTENNQIVCQQHNDTWSVKSCVSTSEDNKFYLVILQNIEQALRAKELSAWHQLIKVIGHEVRNSLTPIYALSNALADDFKDDKNKYEALSLIATRSKSLQSFINRTTELAHIPKPAVEQIDIKQKLEDVCNLLPNINYSLKINAPFIDADPVQLEQVLVNLIKNADEAMTEKDVISILTYQTNNGCQIEITDKGTGIYEQNNLFVPFYTTKEFGSGIGLALSKQLIEAHNGKISIKNNADNIGVTVSVWLPFTLNPH</sequence>
<dbReference type="CDD" id="cd00075">
    <property type="entry name" value="HATPase"/>
    <property type="match status" value="1"/>
</dbReference>
<dbReference type="SUPFAM" id="SSF55874">
    <property type="entry name" value="ATPase domain of HSP90 chaperone/DNA topoisomerase II/histidine kinase"/>
    <property type="match status" value="1"/>
</dbReference>
<reference evidence="5 6" key="1">
    <citation type="submission" date="2014-11" db="EMBL/GenBank/DDBJ databases">
        <title>Complete Genome Sequence of Pseudoalteromonas sp. Strain OCN003 Isolated from Kaneohe Bay, Oahu, Hawaii.</title>
        <authorList>
            <person name="Beurmann S."/>
            <person name="Videau P."/>
            <person name="Ushijima B."/>
            <person name="Smith A.M."/>
            <person name="Aeby G.S."/>
            <person name="Callahan S.M."/>
            <person name="Belcaid M."/>
        </authorList>
    </citation>
    <scope>NUCLEOTIDE SEQUENCE [LARGE SCALE GENOMIC DNA]</scope>
    <source>
        <strain evidence="5 6">OCN003</strain>
    </source>
</reference>
<dbReference type="Gene3D" id="1.10.287.130">
    <property type="match status" value="1"/>
</dbReference>
<dbReference type="InterPro" id="IPR003661">
    <property type="entry name" value="HisK_dim/P_dom"/>
</dbReference>
<protein>
    <recommendedName>
        <fullName evidence="2">histidine kinase</fullName>
        <ecNumber evidence="2">2.7.13.3</ecNumber>
    </recommendedName>
</protein>
<feature type="domain" description="Histidine kinase" evidence="4">
    <location>
        <begin position="231"/>
        <end position="429"/>
    </location>
</feature>
<dbReference type="InterPro" id="IPR005467">
    <property type="entry name" value="His_kinase_dom"/>
</dbReference>
<gene>
    <name evidence="5" type="ORF">OM33_21100</name>
</gene>
<dbReference type="HOGENOM" id="CLU_000445_114_4_6"/>
<dbReference type="SMART" id="SM00387">
    <property type="entry name" value="HATPase_c"/>
    <property type="match status" value="1"/>
</dbReference>
<dbReference type="STRING" id="1348114.OM33_21100"/>
<dbReference type="PANTHER" id="PTHR43065">
    <property type="entry name" value="SENSOR HISTIDINE KINASE"/>
    <property type="match status" value="1"/>
</dbReference>
<dbReference type="PRINTS" id="PR00344">
    <property type="entry name" value="BCTRLSENSOR"/>
</dbReference>
<dbReference type="SUPFAM" id="SSF47384">
    <property type="entry name" value="Homodimeric domain of signal transducing histidine kinase"/>
    <property type="match status" value="1"/>
</dbReference>
<proteinExistence type="predicted"/>
<evidence type="ECO:0000259" key="4">
    <source>
        <dbReference type="PROSITE" id="PS50109"/>
    </source>
</evidence>